<dbReference type="RefSeq" id="WP_086957905.1">
    <property type="nucleotide sequence ID" value="NZ_FUKS01000002.1"/>
</dbReference>
<reference evidence="2" key="2">
    <citation type="submission" date="2018-07" db="EMBL/GenBank/DDBJ databases">
        <authorList>
            <person name="Quirk P.G."/>
            <person name="Krulwich T.A."/>
        </authorList>
    </citation>
    <scope>NUCLEOTIDE SEQUENCE</scope>
    <source>
        <strain evidence="2">JB196</strain>
    </source>
</reference>
<accession>A0A368LG01</accession>
<evidence type="ECO:0000313" key="3">
    <source>
        <dbReference type="Proteomes" id="UP000252479"/>
    </source>
</evidence>
<evidence type="ECO:0000313" key="2">
    <source>
        <dbReference type="EMBL" id="RCS68643.1"/>
    </source>
</evidence>
<dbReference type="EMBL" id="QPGL01000006">
    <property type="protein sequence ID" value="RCS68328.1"/>
    <property type="molecule type" value="Genomic_DNA"/>
</dbReference>
<gene>
    <name evidence="2" type="ORF">CIK83_17145</name>
    <name evidence="1" type="ORF">CIK83_18185</name>
</gene>
<evidence type="ECO:0000313" key="1">
    <source>
        <dbReference type="EMBL" id="RCS68328.1"/>
    </source>
</evidence>
<protein>
    <submittedName>
        <fullName evidence="2">Uncharacterized protein</fullName>
    </submittedName>
</protein>
<keyword evidence="3" id="KW-1185">Reference proteome</keyword>
<dbReference type="AlphaFoldDB" id="A0A368LG01"/>
<sequence>MNFENIYNLQNKGFPFEEAKAMDAKNIHSADAEQLIEYCDEKEAQMEHLNDLESRGFYHGTDNLFMVEEIERAEVQNDMYEMWRNEY</sequence>
<name>A0A368LG01_9VIBR</name>
<organism evidence="2 3">
    <name type="scientific">Vibrio casei</name>
    <dbReference type="NCBI Taxonomy" id="673372"/>
    <lineage>
        <taxon>Bacteria</taxon>
        <taxon>Pseudomonadati</taxon>
        <taxon>Pseudomonadota</taxon>
        <taxon>Gammaproteobacteria</taxon>
        <taxon>Vibrionales</taxon>
        <taxon>Vibrionaceae</taxon>
        <taxon>Vibrio</taxon>
    </lineage>
</organism>
<dbReference type="GeneID" id="303190853"/>
<proteinExistence type="predicted"/>
<comment type="caution">
    <text evidence="2">The sequence shown here is derived from an EMBL/GenBank/DDBJ whole genome shotgun (WGS) entry which is preliminary data.</text>
</comment>
<dbReference type="EMBL" id="QPGL01000004">
    <property type="protein sequence ID" value="RCS68643.1"/>
    <property type="molecule type" value="Genomic_DNA"/>
</dbReference>
<dbReference type="Proteomes" id="UP000252479">
    <property type="component" value="Unassembled WGS sequence"/>
</dbReference>
<reference evidence="2 3" key="1">
    <citation type="journal article" date="2017" name="Elife">
        <title>Extensive horizontal gene transfer in cheese-associated bacteria.</title>
        <authorList>
            <person name="Bonham K.S."/>
            <person name="Wolfe B.E."/>
            <person name="Dutton R.J."/>
        </authorList>
    </citation>
    <scope>NUCLEOTIDE SEQUENCE [LARGE SCALE GENOMIC DNA]</scope>
    <source>
        <strain evidence="2 3">JB196</strain>
    </source>
</reference>